<reference evidence="10 11" key="1">
    <citation type="submission" date="2016-10" db="EMBL/GenBank/DDBJ databases">
        <authorList>
            <person name="de Groot N.N."/>
        </authorList>
    </citation>
    <scope>NUCLEOTIDE SEQUENCE [LARGE SCALE GENOMIC DNA]</scope>
    <source>
        <strain evidence="10 11">NLAE-zl-G339</strain>
    </source>
</reference>
<keyword evidence="5" id="KW-0067">ATP-binding</keyword>
<comment type="similarity">
    <text evidence="1">Belongs to the FGGY kinase family.</text>
</comment>
<name>A0A1H4GRF6_9BACE</name>
<keyword evidence="6" id="KW-1015">Disulfide bond</keyword>
<dbReference type="GO" id="GO:0006071">
    <property type="term" value="P:glycerol metabolic process"/>
    <property type="evidence" value="ECO:0007669"/>
    <property type="project" value="TreeGrafter"/>
</dbReference>
<dbReference type="GO" id="GO:0008993">
    <property type="term" value="F:rhamnulokinase activity"/>
    <property type="evidence" value="ECO:0007669"/>
    <property type="project" value="InterPro"/>
</dbReference>
<dbReference type="Gene3D" id="3.30.420.40">
    <property type="match status" value="2"/>
</dbReference>
<dbReference type="Pfam" id="PF02782">
    <property type="entry name" value="FGGY_C"/>
    <property type="match status" value="1"/>
</dbReference>
<evidence type="ECO:0000313" key="10">
    <source>
        <dbReference type="EMBL" id="SEB12206.1"/>
    </source>
</evidence>
<dbReference type="GO" id="GO:0005829">
    <property type="term" value="C:cytosol"/>
    <property type="evidence" value="ECO:0007669"/>
    <property type="project" value="TreeGrafter"/>
</dbReference>
<dbReference type="GO" id="GO:0004370">
    <property type="term" value="F:glycerol kinase activity"/>
    <property type="evidence" value="ECO:0007669"/>
    <property type="project" value="TreeGrafter"/>
</dbReference>
<accession>A0A1H4GRF6</accession>
<evidence type="ECO:0000256" key="1">
    <source>
        <dbReference type="ARBA" id="ARBA00009156"/>
    </source>
</evidence>
<dbReference type="InterPro" id="IPR018484">
    <property type="entry name" value="FGGY_N"/>
</dbReference>
<protein>
    <submittedName>
        <fullName evidence="10">Rhamnulokinase</fullName>
    </submittedName>
</protein>
<evidence type="ECO:0000256" key="2">
    <source>
        <dbReference type="ARBA" id="ARBA00022679"/>
    </source>
</evidence>
<evidence type="ECO:0000256" key="5">
    <source>
        <dbReference type="ARBA" id="ARBA00022840"/>
    </source>
</evidence>
<dbReference type="InterPro" id="IPR013449">
    <property type="entry name" value="Rhamnulokinase"/>
</dbReference>
<organism evidence="10 11">
    <name type="scientific">Bacteroides xylanisolvens</name>
    <dbReference type="NCBI Taxonomy" id="371601"/>
    <lineage>
        <taxon>Bacteria</taxon>
        <taxon>Pseudomonadati</taxon>
        <taxon>Bacteroidota</taxon>
        <taxon>Bacteroidia</taxon>
        <taxon>Bacteroidales</taxon>
        <taxon>Bacteroidaceae</taxon>
        <taxon>Bacteroides</taxon>
    </lineage>
</organism>
<evidence type="ECO:0000256" key="7">
    <source>
        <dbReference type="ARBA" id="ARBA00023308"/>
    </source>
</evidence>
<keyword evidence="3" id="KW-0547">Nucleotide-binding</keyword>
<dbReference type="EMBL" id="FNRP01000034">
    <property type="protein sequence ID" value="SEB12206.1"/>
    <property type="molecule type" value="Genomic_DNA"/>
</dbReference>
<dbReference type="GO" id="GO:0005524">
    <property type="term" value="F:ATP binding"/>
    <property type="evidence" value="ECO:0007669"/>
    <property type="project" value="UniProtKB-KW"/>
</dbReference>
<keyword evidence="2" id="KW-0808">Transferase</keyword>
<dbReference type="GO" id="GO:0019301">
    <property type="term" value="P:rhamnose catabolic process"/>
    <property type="evidence" value="ECO:0007669"/>
    <property type="project" value="InterPro"/>
</dbReference>
<dbReference type="PANTHER" id="PTHR10196">
    <property type="entry name" value="SUGAR KINASE"/>
    <property type="match status" value="1"/>
</dbReference>
<feature type="domain" description="Carbohydrate kinase FGGY C-terminal" evidence="9">
    <location>
        <begin position="260"/>
        <end position="449"/>
    </location>
</feature>
<dbReference type="PANTHER" id="PTHR10196:SF93">
    <property type="entry name" value="L-RHAMNULOKINASE"/>
    <property type="match status" value="1"/>
</dbReference>
<gene>
    <name evidence="10" type="ORF">SAMN04487924_13433</name>
</gene>
<evidence type="ECO:0000313" key="11">
    <source>
        <dbReference type="Proteomes" id="UP000183040"/>
    </source>
</evidence>
<keyword evidence="4 10" id="KW-0418">Kinase</keyword>
<feature type="domain" description="Carbohydrate kinase FGGY N-terminal" evidence="8">
    <location>
        <begin position="9"/>
        <end position="248"/>
    </location>
</feature>
<dbReference type="PIRSF" id="PIRSF000538">
    <property type="entry name" value="GlpK"/>
    <property type="match status" value="1"/>
</dbReference>
<proteinExistence type="inferred from homology"/>
<dbReference type="Pfam" id="PF00370">
    <property type="entry name" value="FGGY_N"/>
    <property type="match status" value="1"/>
</dbReference>
<sequence>MKDTIKHTYLAADFGGGSGRIIAGFLHHGKLELEEVYRFCNRQVKLGNHIYWDFPALFEDMKTGLKLAAQKGYAVKSIGIDTWGVDFGLIDKHGNLLGNPVCYRDARTEGIPEEVFKLLDERQHYADTGIQVMAINTLFQLYSMKQHQDAQLEVARQLLFMPDLFSYFLTGVANNEYCIASTSELLDAQSRNWSVDTIRALGLPEHLFGEIILPGTIRGTLKEDIARETGLGIVDVIAVGSHDTASAVAAVPAVENPIAFLSSGTWSLLGVEVDEPILTEEARKAQFTNEGGVDGKIRFLQNITGLWILQRLMSEWKACGEEQNYDIIIPQAAEAQIATIIPVDDATFMNPENMENALIHYCRHHALQVPKNKAETVRCVLQSLAFKYRQAVEQLNRCLPSPIRQLNIIGGGSQNQLLNQLTADELGIPVYAGPVEATAMGNILTQAMAKGEIADLRELREIVTRSVTPQVYYPKK</sequence>
<dbReference type="InterPro" id="IPR000577">
    <property type="entry name" value="Carb_kinase_FGGY"/>
</dbReference>
<evidence type="ECO:0000259" key="8">
    <source>
        <dbReference type="Pfam" id="PF00370"/>
    </source>
</evidence>
<dbReference type="RefSeq" id="WP_004313193.1">
    <property type="nucleotide sequence ID" value="NZ_CABKPA010000035.1"/>
</dbReference>
<dbReference type="AlphaFoldDB" id="A0A1H4GRF6"/>
<dbReference type="InterPro" id="IPR043129">
    <property type="entry name" value="ATPase_NBD"/>
</dbReference>
<dbReference type="InterPro" id="IPR018485">
    <property type="entry name" value="FGGY_C"/>
</dbReference>
<dbReference type="GeneID" id="69480542"/>
<dbReference type="CDD" id="cd07771">
    <property type="entry name" value="ASKHA_NBD_FGGY_RhaB-like"/>
    <property type="match status" value="1"/>
</dbReference>
<evidence type="ECO:0000259" key="9">
    <source>
        <dbReference type="Pfam" id="PF02782"/>
    </source>
</evidence>
<dbReference type="SUPFAM" id="SSF53067">
    <property type="entry name" value="Actin-like ATPase domain"/>
    <property type="match status" value="2"/>
</dbReference>
<keyword evidence="7" id="KW-0684">Rhamnose metabolism</keyword>
<evidence type="ECO:0000256" key="3">
    <source>
        <dbReference type="ARBA" id="ARBA00022741"/>
    </source>
</evidence>
<evidence type="ECO:0000256" key="4">
    <source>
        <dbReference type="ARBA" id="ARBA00022777"/>
    </source>
</evidence>
<dbReference type="Proteomes" id="UP000183040">
    <property type="component" value="Unassembled WGS sequence"/>
</dbReference>
<evidence type="ECO:0000256" key="6">
    <source>
        <dbReference type="ARBA" id="ARBA00023157"/>
    </source>
</evidence>